<keyword evidence="1" id="KW-1185">Reference proteome</keyword>
<dbReference type="AlphaFoldDB" id="A0A9W2YR47"/>
<sequence>MVGKQKGVGSPQSCQTRKTTINNIATFNSLPVRMRGADWLYWHSGKCTVGRYLTGPVGQSSWGPGNVSQPLEETIRPKRKQNRTQVKGVKGRTKLHWWGEKKAPTTMSLSTHRSSRGRFMVDIRTANVVQIRNIQEFPWCTLPSPLTREPSLIGCNTLHLLEYLPRRTVVQIGR</sequence>
<protein>
    <submittedName>
        <fullName evidence="2">Uncharacterized protein LOC106068183</fullName>
    </submittedName>
</protein>
<dbReference type="GeneID" id="106068183"/>
<evidence type="ECO:0000313" key="2">
    <source>
        <dbReference type="RefSeq" id="XP_055865141.1"/>
    </source>
</evidence>
<reference evidence="2" key="1">
    <citation type="submission" date="2025-08" db="UniProtKB">
        <authorList>
            <consortium name="RefSeq"/>
        </authorList>
    </citation>
    <scope>IDENTIFICATION</scope>
</reference>
<proteinExistence type="predicted"/>
<organism evidence="1 2">
    <name type="scientific">Biomphalaria glabrata</name>
    <name type="common">Bloodfluke planorb</name>
    <name type="synonym">Freshwater snail</name>
    <dbReference type="NCBI Taxonomy" id="6526"/>
    <lineage>
        <taxon>Eukaryota</taxon>
        <taxon>Metazoa</taxon>
        <taxon>Spiralia</taxon>
        <taxon>Lophotrochozoa</taxon>
        <taxon>Mollusca</taxon>
        <taxon>Gastropoda</taxon>
        <taxon>Heterobranchia</taxon>
        <taxon>Euthyneura</taxon>
        <taxon>Panpulmonata</taxon>
        <taxon>Hygrophila</taxon>
        <taxon>Lymnaeoidea</taxon>
        <taxon>Planorbidae</taxon>
        <taxon>Biomphalaria</taxon>
    </lineage>
</organism>
<gene>
    <name evidence="2" type="primary">LOC106068183</name>
</gene>
<name>A0A9W2YR47_BIOGL</name>
<dbReference type="RefSeq" id="XP_055865141.1">
    <property type="nucleotide sequence ID" value="XM_056009166.1"/>
</dbReference>
<evidence type="ECO:0000313" key="1">
    <source>
        <dbReference type="Proteomes" id="UP001165740"/>
    </source>
</evidence>
<dbReference type="Proteomes" id="UP001165740">
    <property type="component" value="Chromosome 13"/>
</dbReference>
<accession>A0A9W2YR47</accession>